<dbReference type="SUPFAM" id="SSF52949">
    <property type="entry name" value="Macro domain-like"/>
    <property type="match status" value="1"/>
</dbReference>
<gene>
    <name evidence="2" type="ORF">EII35_14725</name>
</gene>
<dbReference type="PANTHER" id="PTHR35596">
    <property type="entry name" value="DUF2263 DOMAIN-CONTAINING PROTEIN"/>
    <property type="match status" value="1"/>
</dbReference>
<dbReference type="AlphaFoldDB" id="A0A3P1WQP6"/>
<dbReference type="InterPro" id="IPR043472">
    <property type="entry name" value="Macro_dom-like"/>
</dbReference>
<dbReference type="PIRSF" id="PIRSF014899">
    <property type="entry name" value="UCP014899"/>
    <property type="match status" value="1"/>
</dbReference>
<dbReference type="EMBL" id="RQYT01000061">
    <property type="protein sequence ID" value="RRD47640.1"/>
    <property type="molecule type" value="Genomic_DNA"/>
</dbReference>
<reference evidence="2 3" key="1">
    <citation type="submission" date="2018-11" db="EMBL/GenBank/DDBJ databases">
        <title>Genomes From Bacteria Associated with the Canine Oral Cavity: a Test Case for Automated Genome-Based Taxonomic Assignment.</title>
        <authorList>
            <person name="Coil D.A."/>
            <person name="Jospin G."/>
            <person name="Darling A.E."/>
            <person name="Wallis C."/>
            <person name="Davis I.J."/>
            <person name="Harris S."/>
            <person name="Eisen J.A."/>
            <person name="Holcombe L.J."/>
            <person name="O'Flynn C."/>
        </authorList>
    </citation>
    <scope>NUCLEOTIDE SEQUENCE [LARGE SCALE GENOMIC DNA]</scope>
    <source>
        <strain evidence="2 3">OH2822_COT-296</strain>
    </source>
</reference>
<accession>A0A3P1WQP6</accession>
<comment type="caution">
    <text evidence="2">The sequence shown here is derived from an EMBL/GenBank/DDBJ whole genome shotgun (WGS) entry which is preliminary data.</text>
</comment>
<sequence>MKRDLRAAQARETVTILERGSYVSPGEVEVDLSDDIRRAVSGTVEYGPDADLPTPSPTPTRVRIEVTPEGTFEAAHRLRDENPVALNFASAKNPGGGFLGGAQAQEETLARESALYACIRERTMYQLNRSRDMLYSDAMIYSPAVPVFRDSDGVLLDQPWRTAIITAPAPNAGVWLERNPGKQDVLREVLRERARKVLVIAHRHGHDSVVLGAWGCGVFRNDPAEVATAFRDLLAGPFAGAFGHVVFAILDRTRDQRALRPFREVLTP</sequence>
<dbReference type="Gene3D" id="3.40.220.10">
    <property type="entry name" value="Leucine Aminopeptidase, subunit E, domain 1"/>
    <property type="match status" value="1"/>
</dbReference>
<dbReference type="Pfam" id="PF10021">
    <property type="entry name" value="PARG_cat_microb"/>
    <property type="match status" value="1"/>
</dbReference>
<dbReference type="PANTHER" id="PTHR35596:SF1">
    <property type="entry name" value="MICROBIAL-TYPE PARG CATALYTIC DOMAIN-CONTAINING PROTEIN"/>
    <property type="match status" value="1"/>
</dbReference>
<protein>
    <submittedName>
        <fullName evidence="2">TIGR02452 family protein</fullName>
    </submittedName>
</protein>
<dbReference type="InterPro" id="IPR019261">
    <property type="entry name" value="PARG_cat_microbial"/>
</dbReference>
<dbReference type="OrthoDB" id="9806181at2"/>
<dbReference type="NCBIfam" id="TIGR02452">
    <property type="entry name" value="TIGR02452 family protein"/>
    <property type="match status" value="1"/>
</dbReference>
<dbReference type="Proteomes" id="UP000280935">
    <property type="component" value="Unassembled WGS sequence"/>
</dbReference>
<evidence type="ECO:0000313" key="2">
    <source>
        <dbReference type="EMBL" id="RRD47640.1"/>
    </source>
</evidence>
<evidence type="ECO:0000313" key="3">
    <source>
        <dbReference type="Proteomes" id="UP000280935"/>
    </source>
</evidence>
<dbReference type="InterPro" id="IPR012664">
    <property type="entry name" value="CHP02452"/>
</dbReference>
<organism evidence="2 3">
    <name type="scientific">Arachnia propionica</name>
    <dbReference type="NCBI Taxonomy" id="1750"/>
    <lineage>
        <taxon>Bacteria</taxon>
        <taxon>Bacillati</taxon>
        <taxon>Actinomycetota</taxon>
        <taxon>Actinomycetes</taxon>
        <taxon>Propionibacteriales</taxon>
        <taxon>Propionibacteriaceae</taxon>
        <taxon>Arachnia</taxon>
    </lineage>
</organism>
<name>A0A3P1WQP6_9ACTN</name>
<proteinExistence type="predicted"/>
<feature type="domain" description="Microbial-type PARG catalytic" evidence="1">
    <location>
        <begin position="10"/>
        <end position="150"/>
    </location>
</feature>
<evidence type="ECO:0000259" key="1">
    <source>
        <dbReference type="Pfam" id="PF10021"/>
    </source>
</evidence>